<sequence>VFGVMGLAVGVVGIVSPDEGKKASDGWLVLALAVVFVGVGVFLWKKGMAPSRTARRREQLRGFIRAQIRLRASDAALHLKVSEDEADALLTALIARHEVDLVYLAESREYVHRDALERAQSVGSRCPSCDAPVGADNVLPGDKVVCSYCAAPFMVA</sequence>
<keyword evidence="1" id="KW-0472">Membrane</keyword>
<keyword evidence="1" id="KW-1133">Transmembrane helix</keyword>
<comment type="caution">
    <text evidence="2">The sequence shown here is derived from an EMBL/GenBank/DDBJ whole genome shotgun (WGS) entry which is preliminary data.</text>
</comment>
<dbReference type="EMBL" id="VIFM01000598">
    <property type="protein sequence ID" value="TQF08503.1"/>
    <property type="molecule type" value="Genomic_DNA"/>
</dbReference>
<gene>
    <name evidence="2" type="ORF">FJV41_49570</name>
</gene>
<dbReference type="OrthoDB" id="5383451at2"/>
<dbReference type="AlphaFoldDB" id="A0A540WHL4"/>
<evidence type="ECO:0000256" key="1">
    <source>
        <dbReference type="SAM" id="Phobius"/>
    </source>
</evidence>
<keyword evidence="3" id="KW-1185">Reference proteome</keyword>
<feature type="non-terminal residue" evidence="2">
    <location>
        <position position="1"/>
    </location>
</feature>
<evidence type="ECO:0000313" key="3">
    <source>
        <dbReference type="Proteomes" id="UP000315369"/>
    </source>
</evidence>
<keyword evidence="1" id="KW-0812">Transmembrane</keyword>
<accession>A0A540WHL4</accession>
<evidence type="ECO:0000313" key="2">
    <source>
        <dbReference type="EMBL" id="TQF08503.1"/>
    </source>
</evidence>
<reference evidence="2 3" key="1">
    <citation type="submission" date="2019-06" db="EMBL/GenBank/DDBJ databases">
        <authorList>
            <person name="Livingstone P."/>
            <person name="Whitworth D."/>
        </authorList>
    </citation>
    <scope>NUCLEOTIDE SEQUENCE [LARGE SCALE GENOMIC DNA]</scope>
    <source>
        <strain evidence="2 3">AM401</strain>
    </source>
</reference>
<feature type="transmembrane region" description="Helical" evidence="1">
    <location>
        <begin position="26"/>
        <end position="44"/>
    </location>
</feature>
<dbReference type="Proteomes" id="UP000315369">
    <property type="component" value="Unassembled WGS sequence"/>
</dbReference>
<proteinExistence type="predicted"/>
<organism evidence="2 3">
    <name type="scientific">Myxococcus llanfairpwllgwyngyllgogerychwyrndrobwllllantysiliogogogochensis</name>
    <dbReference type="NCBI Taxonomy" id="2590453"/>
    <lineage>
        <taxon>Bacteria</taxon>
        <taxon>Pseudomonadati</taxon>
        <taxon>Myxococcota</taxon>
        <taxon>Myxococcia</taxon>
        <taxon>Myxococcales</taxon>
        <taxon>Cystobacterineae</taxon>
        <taxon>Myxococcaceae</taxon>
        <taxon>Myxococcus</taxon>
    </lineage>
</organism>
<dbReference type="RefSeq" id="WP_141649548.1">
    <property type="nucleotide sequence ID" value="NZ_VIFM01000598.1"/>
</dbReference>
<name>A0A540WHL4_9BACT</name>
<protein>
    <submittedName>
        <fullName evidence="2">Uncharacterized protein</fullName>
    </submittedName>
</protein>